<keyword evidence="1 5" id="KW-0145">Chemotaxis</keyword>
<gene>
    <name evidence="9" type="primary">cheB</name>
    <name evidence="9" type="ORF">GRI35_05400</name>
</gene>
<evidence type="ECO:0000256" key="1">
    <source>
        <dbReference type="ARBA" id="ARBA00022500"/>
    </source>
</evidence>
<feature type="active site" evidence="5">
    <location>
        <position position="281"/>
    </location>
</feature>
<evidence type="ECO:0000256" key="3">
    <source>
        <dbReference type="ARBA" id="ARBA00039140"/>
    </source>
</evidence>
<keyword evidence="9" id="KW-0808">Transferase</keyword>
<organism evidence="9 10">
    <name type="scientific">Pontixanthobacter aestiaquae</name>
    <dbReference type="NCBI Taxonomy" id="1509367"/>
    <lineage>
        <taxon>Bacteria</taxon>
        <taxon>Pseudomonadati</taxon>
        <taxon>Pseudomonadota</taxon>
        <taxon>Alphaproteobacteria</taxon>
        <taxon>Sphingomonadales</taxon>
        <taxon>Erythrobacteraceae</taxon>
        <taxon>Pontixanthobacter</taxon>
    </lineage>
</organism>
<feature type="domain" description="CheB-type methylesterase" evidence="8">
    <location>
        <begin position="146"/>
        <end position="339"/>
    </location>
</feature>
<dbReference type="InterPro" id="IPR000673">
    <property type="entry name" value="Sig_transdc_resp-reg_Me-estase"/>
</dbReference>
<feature type="modified residue" description="4-aspartylphosphate" evidence="6">
    <location>
        <position position="50"/>
    </location>
</feature>
<dbReference type="AlphaFoldDB" id="A0A844Z4Y6"/>
<keyword evidence="6" id="KW-0597">Phosphoprotein</keyword>
<dbReference type="GO" id="GO:0005737">
    <property type="term" value="C:cytoplasm"/>
    <property type="evidence" value="ECO:0007669"/>
    <property type="project" value="InterPro"/>
</dbReference>
<dbReference type="SUPFAM" id="SSF52738">
    <property type="entry name" value="Methylesterase CheB, C-terminal domain"/>
    <property type="match status" value="1"/>
</dbReference>
<dbReference type="PROSITE" id="PS50122">
    <property type="entry name" value="CHEB"/>
    <property type="match status" value="1"/>
</dbReference>
<feature type="domain" description="Response regulatory" evidence="7">
    <location>
        <begin position="1"/>
        <end position="117"/>
    </location>
</feature>
<dbReference type="PIRSF" id="PIRSF000876">
    <property type="entry name" value="RR_chemtxs_CheB"/>
    <property type="match status" value="1"/>
</dbReference>
<dbReference type="GO" id="GO:0006935">
    <property type="term" value="P:chemotaxis"/>
    <property type="evidence" value="ECO:0007669"/>
    <property type="project" value="UniProtKB-UniRule"/>
</dbReference>
<comment type="catalytic activity">
    <reaction evidence="4">
        <text>[protein]-L-glutamate 5-O-methyl ester + H2O = L-glutamyl-[protein] + methanol + H(+)</text>
        <dbReference type="Rhea" id="RHEA:23236"/>
        <dbReference type="Rhea" id="RHEA-COMP:10208"/>
        <dbReference type="Rhea" id="RHEA-COMP:10311"/>
        <dbReference type="ChEBI" id="CHEBI:15377"/>
        <dbReference type="ChEBI" id="CHEBI:15378"/>
        <dbReference type="ChEBI" id="CHEBI:17790"/>
        <dbReference type="ChEBI" id="CHEBI:29973"/>
        <dbReference type="ChEBI" id="CHEBI:82795"/>
        <dbReference type="EC" id="3.1.1.61"/>
    </reaction>
</comment>
<evidence type="ECO:0000256" key="6">
    <source>
        <dbReference type="PROSITE-ProRule" id="PRU00169"/>
    </source>
</evidence>
<dbReference type="InterPro" id="IPR008248">
    <property type="entry name" value="CheB-like"/>
</dbReference>
<evidence type="ECO:0000259" key="7">
    <source>
        <dbReference type="PROSITE" id="PS50110"/>
    </source>
</evidence>
<evidence type="ECO:0000313" key="9">
    <source>
        <dbReference type="EMBL" id="MXO82798.1"/>
    </source>
</evidence>
<dbReference type="PANTHER" id="PTHR42872">
    <property type="entry name" value="PROTEIN-GLUTAMATE METHYLESTERASE/PROTEIN-GLUTAMINE GLUTAMINASE"/>
    <property type="match status" value="1"/>
</dbReference>
<dbReference type="InterPro" id="IPR035909">
    <property type="entry name" value="CheB_C"/>
</dbReference>
<evidence type="ECO:0000259" key="8">
    <source>
        <dbReference type="PROSITE" id="PS50122"/>
    </source>
</evidence>
<keyword evidence="10" id="KW-1185">Reference proteome</keyword>
<dbReference type="EMBL" id="WTYZ01000001">
    <property type="protein sequence ID" value="MXO82798.1"/>
    <property type="molecule type" value="Genomic_DNA"/>
</dbReference>
<dbReference type="PROSITE" id="PS50110">
    <property type="entry name" value="RESPONSE_REGULATORY"/>
    <property type="match status" value="1"/>
</dbReference>
<dbReference type="EC" id="3.1.1.61" evidence="3"/>
<dbReference type="Proteomes" id="UP000460290">
    <property type="component" value="Unassembled WGS sequence"/>
</dbReference>
<dbReference type="Pfam" id="PF01339">
    <property type="entry name" value="CheB_methylest"/>
    <property type="match status" value="1"/>
</dbReference>
<sequence length="342" mass="35440">MIVDDSLTVRTALARMIAAEPDLEVVCKTSSAELALQQLRKTPADVVLLDLEMPGMGGLQALPKILEAHSSTQVLVVSTLAEDGAEATLAALSMGAADTMPKPRSGGFVPAYCEALLGKIRALGNGNCPAAGHAANVAAQKLRSLPRQAPEVLAIGASTGGIHSLCTLLENLPREFNLPILVTQHLPASFMPVFARQLELAAARKAWVAEDGMAINPGNIYVALGTGHLNVMRRSTGLACKITHQTMPSGCVPSVDPMFETLGKATEGRAIGIVLSGMGKDGATGAADLVDQGGTIFAQDEKTSAVWGMPRAVAERGLASAILPPADLAKRIMATLGAAAWK</sequence>
<evidence type="ECO:0000313" key="10">
    <source>
        <dbReference type="Proteomes" id="UP000460290"/>
    </source>
</evidence>
<feature type="active site" evidence="5">
    <location>
        <position position="185"/>
    </location>
</feature>
<dbReference type="CDD" id="cd17541">
    <property type="entry name" value="REC_CheB-like"/>
    <property type="match status" value="1"/>
</dbReference>
<dbReference type="GO" id="GO:0008168">
    <property type="term" value="F:methyltransferase activity"/>
    <property type="evidence" value="ECO:0007669"/>
    <property type="project" value="UniProtKB-KW"/>
</dbReference>
<name>A0A844Z4Y6_9SPHN</name>
<evidence type="ECO:0000256" key="2">
    <source>
        <dbReference type="ARBA" id="ARBA00022801"/>
    </source>
</evidence>
<dbReference type="GO" id="GO:0000156">
    <property type="term" value="F:phosphorelay response regulator activity"/>
    <property type="evidence" value="ECO:0007669"/>
    <property type="project" value="InterPro"/>
</dbReference>
<dbReference type="Pfam" id="PF00072">
    <property type="entry name" value="Response_reg"/>
    <property type="match status" value="1"/>
</dbReference>
<dbReference type="PANTHER" id="PTHR42872:SF3">
    <property type="entry name" value="PROTEIN-GLUTAMATE METHYLESTERASE_PROTEIN-GLUTAMINE GLUTAMINASE 1"/>
    <property type="match status" value="1"/>
</dbReference>
<proteinExistence type="predicted"/>
<feature type="active site" evidence="5">
    <location>
        <position position="158"/>
    </location>
</feature>
<protein>
    <recommendedName>
        <fullName evidence="3">protein-glutamate methylesterase</fullName>
        <ecNumber evidence="3">3.1.1.61</ecNumber>
    </recommendedName>
</protein>
<evidence type="ECO:0000256" key="4">
    <source>
        <dbReference type="ARBA" id="ARBA00048267"/>
    </source>
</evidence>
<keyword evidence="2 5" id="KW-0378">Hydrolase</keyword>
<accession>A0A844Z4Y6</accession>
<keyword evidence="9" id="KW-0489">Methyltransferase</keyword>
<dbReference type="SUPFAM" id="SSF52172">
    <property type="entry name" value="CheY-like"/>
    <property type="match status" value="1"/>
</dbReference>
<evidence type="ECO:0000256" key="5">
    <source>
        <dbReference type="PROSITE-ProRule" id="PRU00050"/>
    </source>
</evidence>
<dbReference type="CDD" id="cd16432">
    <property type="entry name" value="CheB_Rec"/>
    <property type="match status" value="1"/>
</dbReference>
<dbReference type="NCBIfam" id="NF001965">
    <property type="entry name" value="PRK00742.1"/>
    <property type="match status" value="1"/>
</dbReference>
<reference evidence="9 10" key="1">
    <citation type="submission" date="2019-12" db="EMBL/GenBank/DDBJ databases">
        <title>Genomic-based taxomic classification of the family Erythrobacteraceae.</title>
        <authorList>
            <person name="Xu L."/>
        </authorList>
    </citation>
    <scope>NUCLEOTIDE SEQUENCE [LARGE SCALE GENOMIC DNA]</scope>
    <source>
        <strain evidence="9 10">KCTC 42006</strain>
    </source>
</reference>
<dbReference type="OrthoDB" id="9793421at2"/>
<dbReference type="Gene3D" id="3.40.50.2300">
    <property type="match status" value="1"/>
</dbReference>
<dbReference type="SMART" id="SM00448">
    <property type="entry name" value="REC"/>
    <property type="match status" value="1"/>
</dbReference>
<dbReference type="GO" id="GO:0032259">
    <property type="term" value="P:methylation"/>
    <property type="evidence" value="ECO:0007669"/>
    <property type="project" value="UniProtKB-KW"/>
</dbReference>
<comment type="caution">
    <text evidence="9">The sequence shown here is derived from an EMBL/GenBank/DDBJ whole genome shotgun (WGS) entry which is preliminary data.</text>
</comment>
<dbReference type="GO" id="GO:0008984">
    <property type="term" value="F:protein-glutamate methylesterase activity"/>
    <property type="evidence" value="ECO:0007669"/>
    <property type="project" value="UniProtKB-EC"/>
</dbReference>
<dbReference type="InterPro" id="IPR001789">
    <property type="entry name" value="Sig_transdc_resp-reg_receiver"/>
</dbReference>
<dbReference type="Gene3D" id="3.40.50.180">
    <property type="entry name" value="Methylesterase CheB, C-terminal domain"/>
    <property type="match status" value="1"/>
</dbReference>
<dbReference type="InterPro" id="IPR011006">
    <property type="entry name" value="CheY-like_superfamily"/>
</dbReference>